<evidence type="ECO:0000313" key="1">
    <source>
        <dbReference type="EMBL" id="APC50076.1"/>
    </source>
</evidence>
<sequence>MNTLQNERFMLSPCRELYHYMMLKKGYEASDADALVRKYARSALARNAEISELSLAKMFEAIKKDNN</sequence>
<dbReference type="Proteomes" id="UP000182945">
    <property type="component" value="Chromosome"/>
</dbReference>
<dbReference type="AlphaFoldDB" id="A0AAC9J1Z0"/>
<proteinExistence type="predicted"/>
<evidence type="ECO:0000313" key="2">
    <source>
        <dbReference type="Proteomes" id="UP000182945"/>
    </source>
</evidence>
<protein>
    <submittedName>
        <fullName evidence="1">Uncharacterized protein</fullName>
    </submittedName>
</protein>
<dbReference type="KEGG" id="vhl:BME96_18550"/>
<dbReference type="EMBL" id="CP017962">
    <property type="protein sequence ID" value="APC50076.1"/>
    <property type="molecule type" value="Genomic_DNA"/>
</dbReference>
<reference evidence="1 2" key="1">
    <citation type="submission" date="2016-11" db="EMBL/GenBank/DDBJ databases">
        <title>Complete genome sequencing of Virgibacillus halodenitrificans PDB-F2.</title>
        <authorList>
            <person name="Sun Z."/>
            <person name="Zhou Y."/>
            <person name="Li H."/>
        </authorList>
    </citation>
    <scope>NUCLEOTIDE SEQUENCE [LARGE SCALE GENOMIC DNA]</scope>
    <source>
        <strain evidence="1 2">PDB-F2</strain>
    </source>
</reference>
<name>A0AAC9J1Z0_VIRHA</name>
<organism evidence="1 2">
    <name type="scientific">Virgibacillus halodenitrificans</name>
    <name type="common">Bacillus halodenitrificans</name>
    <dbReference type="NCBI Taxonomy" id="1482"/>
    <lineage>
        <taxon>Bacteria</taxon>
        <taxon>Bacillati</taxon>
        <taxon>Bacillota</taxon>
        <taxon>Bacilli</taxon>
        <taxon>Bacillales</taxon>
        <taxon>Bacillaceae</taxon>
        <taxon>Virgibacillus</taxon>
    </lineage>
</organism>
<dbReference type="GeneID" id="71516415"/>
<dbReference type="RefSeq" id="WP_071649894.1">
    <property type="nucleotide sequence ID" value="NZ_CP017962.1"/>
</dbReference>
<gene>
    <name evidence="1" type="ORF">BME96_18550</name>
</gene>
<accession>A0AAC9J1Z0</accession>